<dbReference type="Proteomes" id="UP001230268">
    <property type="component" value="Unassembled WGS sequence"/>
</dbReference>
<evidence type="ECO:0000256" key="6">
    <source>
        <dbReference type="PROSITE-ProRule" id="PRU00322"/>
    </source>
</evidence>
<dbReference type="PROSITE" id="PS01358">
    <property type="entry name" value="ZF_RANBP2_1"/>
    <property type="match status" value="1"/>
</dbReference>
<evidence type="ECO:0000259" key="8">
    <source>
        <dbReference type="PROSITE" id="PS50199"/>
    </source>
</evidence>
<gene>
    <name evidence="9" type="ORF">BgAZ_110250</name>
</gene>
<dbReference type="InterPro" id="IPR041591">
    <property type="entry name" value="OCRE"/>
</dbReference>
<dbReference type="SMART" id="SM00547">
    <property type="entry name" value="ZnF_RBZ"/>
    <property type="match status" value="1"/>
</dbReference>
<keyword evidence="3 6" id="KW-0863">Zinc-finger</keyword>
<evidence type="ECO:0000313" key="10">
    <source>
        <dbReference type="Proteomes" id="UP001230268"/>
    </source>
</evidence>
<protein>
    <recommendedName>
        <fullName evidence="8">RanBP2-type domain-containing protein</fullName>
    </recommendedName>
</protein>
<dbReference type="EMBL" id="JAVEPI010000001">
    <property type="protein sequence ID" value="KAK1445119.1"/>
    <property type="molecule type" value="Genomic_DNA"/>
</dbReference>
<dbReference type="InterPro" id="IPR001876">
    <property type="entry name" value="Znf_RanBP2"/>
</dbReference>
<dbReference type="CDD" id="cd16074">
    <property type="entry name" value="OCRE"/>
    <property type="match status" value="1"/>
</dbReference>
<accession>A0AAD8PGU1</accession>
<organism evidence="9 10">
    <name type="scientific">Babesia gibsoni</name>
    <dbReference type="NCBI Taxonomy" id="33632"/>
    <lineage>
        <taxon>Eukaryota</taxon>
        <taxon>Sar</taxon>
        <taxon>Alveolata</taxon>
        <taxon>Apicomplexa</taxon>
        <taxon>Aconoidasida</taxon>
        <taxon>Piroplasmida</taxon>
        <taxon>Babesiidae</taxon>
        <taxon>Babesia</taxon>
    </lineage>
</organism>
<feature type="compositionally biased region" description="Basic and acidic residues" evidence="7">
    <location>
        <begin position="69"/>
        <end position="88"/>
    </location>
</feature>
<evidence type="ECO:0000313" key="9">
    <source>
        <dbReference type="EMBL" id="KAK1445119.1"/>
    </source>
</evidence>
<comment type="subcellular location">
    <subcellularLocation>
        <location evidence="1">Nucleus</location>
    </subcellularLocation>
</comment>
<feature type="region of interest" description="Disordered" evidence="7">
    <location>
        <begin position="28"/>
        <end position="99"/>
    </location>
</feature>
<dbReference type="GO" id="GO:0003723">
    <property type="term" value="F:RNA binding"/>
    <property type="evidence" value="ECO:0007669"/>
    <property type="project" value="TreeGrafter"/>
</dbReference>
<keyword evidence="2" id="KW-0479">Metal-binding</keyword>
<feature type="compositionally biased region" description="Basic and acidic residues" evidence="7">
    <location>
        <begin position="155"/>
        <end position="178"/>
    </location>
</feature>
<keyword evidence="5" id="KW-0539">Nucleus</keyword>
<keyword evidence="4" id="KW-0862">Zinc</keyword>
<dbReference type="GO" id="GO:0005634">
    <property type="term" value="C:nucleus"/>
    <property type="evidence" value="ECO:0007669"/>
    <property type="project" value="UniProtKB-SubCell"/>
</dbReference>
<feature type="compositionally biased region" description="Basic and acidic residues" evidence="7">
    <location>
        <begin position="42"/>
        <end position="62"/>
    </location>
</feature>
<evidence type="ECO:0000256" key="1">
    <source>
        <dbReference type="ARBA" id="ARBA00004123"/>
    </source>
</evidence>
<feature type="compositionally biased region" description="Basic and acidic residues" evidence="7">
    <location>
        <begin position="129"/>
        <end position="146"/>
    </location>
</feature>
<dbReference type="PANTHER" id="PTHR13948">
    <property type="entry name" value="RNA-BINDING PROTEIN"/>
    <property type="match status" value="1"/>
</dbReference>
<dbReference type="Gene3D" id="3.30.70.330">
    <property type="match status" value="1"/>
</dbReference>
<feature type="compositionally biased region" description="Polar residues" evidence="7">
    <location>
        <begin position="232"/>
        <end position="244"/>
    </location>
</feature>
<evidence type="ECO:0000256" key="4">
    <source>
        <dbReference type="ARBA" id="ARBA00022833"/>
    </source>
</evidence>
<comment type="caution">
    <text evidence="9">The sequence shown here is derived from an EMBL/GenBank/DDBJ whole genome shotgun (WGS) entry which is preliminary data.</text>
</comment>
<dbReference type="PROSITE" id="PS50199">
    <property type="entry name" value="ZF_RANBP2_2"/>
    <property type="match status" value="1"/>
</dbReference>
<evidence type="ECO:0000256" key="2">
    <source>
        <dbReference type="ARBA" id="ARBA00022723"/>
    </source>
</evidence>
<feature type="compositionally biased region" description="Basic and acidic residues" evidence="7">
    <location>
        <begin position="218"/>
        <end position="231"/>
    </location>
</feature>
<dbReference type="GO" id="GO:0000398">
    <property type="term" value="P:mRNA splicing, via spliceosome"/>
    <property type="evidence" value="ECO:0007669"/>
    <property type="project" value="TreeGrafter"/>
</dbReference>
<feature type="domain" description="RanBP2-type" evidence="8">
    <location>
        <begin position="389"/>
        <end position="418"/>
    </location>
</feature>
<feature type="region of interest" description="Disordered" evidence="7">
    <location>
        <begin position="129"/>
        <end position="178"/>
    </location>
</feature>
<feature type="region of interest" description="Disordered" evidence="7">
    <location>
        <begin position="211"/>
        <end position="253"/>
    </location>
</feature>
<reference evidence="9" key="1">
    <citation type="submission" date="2023-08" db="EMBL/GenBank/DDBJ databases">
        <title>Draft sequence of the Babesia gibsoni genome.</title>
        <authorList>
            <person name="Yamagishi J.Y."/>
            <person name="Xuan X.X."/>
        </authorList>
    </citation>
    <scope>NUCLEOTIDE SEQUENCE</scope>
    <source>
        <strain evidence="9">Azabu</strain>
    </source>
</reference>
<dbReference type="InterPro" id="IPR036443">
    <property type="entry name" value="Znf_RanBP2_sf"/>
</dbReference>
<keyword evidence="10" id="KW-1185">Reference proteome</keyword>
<evidence type="ECO:0000256" key="7">
    <source>
        <dbReference type="SAM" id="MobiDB-lite"/>
    </source>
</evidence>
<evidence type="ECO:0000256" key="3">
    <source>
        <dbReference type="ARBA" id="ARBA00022771"/>
    </source>
</evidence>
<dbReference type="SUPFAM" id="SSF90209">
    <property type="entry name" value="Ran binding protein zinc finger-like"/>
    <property type="match status" value="1"/>
</dbReference>
<dbReference type="AlphaFoldDB" id="A0AAD8PGU1"/>
<dbReference type="InterPro" id="IPR012677">
    <property type="entry name" value="Nucleotide-bd_a/b_plait_sf"/>
</dbReference>
<dbReference type="GO" id="GO:0008270">
    <property type="term" value="F:zinc ion binding"/>
    <property type="evidence" value="ECO:0007669"/>
    <property type="project" value="UniProtKB-KW"/>
</dbReference>
<dbReference type="PANTHER" id="PTHR13948:SF3">
    <property type="entry name" value="FI21118P1"/>
    <property type="match status" value="1"/>
</dbReference>
<name>A0AAD8PGU1_BABGI</name>
<dbReference type="Gene3D" id="4.10.1060.10">
    <property type="entry name" value="Zinc finger, RanBP2-type"/>
    <property type="match status" value="1"/>
</dbReference>
<dbReference type="Pfam" id="PF17780">
    <property type="entry name" value="OCRE"/>
    <property type="match status" value="1"/>
</dbReference>
<proteinExistence type="predicted"/>
<sequence length="828" mass="93224">MTAVIPAEIDFEYYFAFFFTLLKMPKWSSGEDNTEDSFANYRSREDRNSVRYQKDDISDHQYYRRRSARERSDEPHRDPGRGPYDDRGHHSREYRHRDRMDDNRGEYVIGSRYEDGYCESRRERDKYYPSDRVNVDERRAESEYHSSKYSSYGESADRGDAAKGYERKSHDDNREEDDTRRFGKYDAMQHHDNSHGAASSEKALWYNQKRYQPKSHKHNSDHASKAGESKQEGGNSWRKNSQGKQGEADQENSATILVRNLGSSVTAEDVETVVSDMCIKNGFSAPNSVSVKTVQSGYNTVGGMYSIPTESDSYAFGTAFEVYAVVTFPSPENAAKFMHCVKCRKLDVNGVSYYVEYDTLDVNAETDSTKNLTYEDINELKALMKKRIQSSDWMCPNCKFINFARRAVCLTCNNEKPSEDVLQSQNLLVDAATTAQAQFINSNVTDLAPCVVLKCIPMDADPAKLVHLVCSSIPGSVEHLQRCIYVIDPRPQSRFGFMFCHFSALKPIEDHLATRGDKLTEILAFQGGYLRLDIVKSREKQVAEELFKNIKMNTLKVTYELNKETQQMTILPEDASIKKSSGKEICSCKIRTTSIGAVENASLGQFAPPASKQYLSSWLTRSIPVPTGKPDTSVMTYDPKSDYFYDHRLGVYYDAATEYYISVCGIYYTWDDRSSSIVIANNSPQLSVPTEGAAGNKNSASDGNVAGLLEAAMKAAQVTNEISQSASSVVQESEKTSSSKPRTTIDVSQTFDKLNLSDDECDMEVDATGNDAQNTATSDTISSSGKPTTPIVKSLIVCLVCLRKFDEQIQLEIHERRSQYHNAMLQAS</sequence>
<evidence type="ECO:0000256" key="5">
    <source>
        <dbReference type="ARBA" id="ARBA00023242"/>
    </source>
</evidence>